<evidence type="ECO:0000256" key="1">
    <source>
        <dbReference type="ARBA" id="ARBA00004651"/>
    </source>
</evidence>
<feature type="transmembrane region" description="Helical" evidence="7">
    <location>
        <begin position="130"/>
        <end position="151"/>
    </location>
</feature>
<feature type="domain" description="ABC transmembrane type-1" evidence="8">
    <location>
        <begin position="92"/>
        <end position="276"/>
    </location>
</feature>
<keyword evidence="6 7" id="KW-0472">Membrane</keyword>
<evidence type="ECO:0000256" key="2">
    <source>
        <dbReference type="ARBA" id="ARBA00022448"/>
    </source>
</evidence>
<feature type="transmembrane region" description="Helical" evidence="7">
    <location>
        <begin position="100"/>
        <end position="118"/>
    </location>
</feature>
<keyword evidence="4 7" id="KW-0812">Transmembrane</keyword>
<evidence type="ECO:0000313" key="9">
    <source>
        <dbReference type="EMBL" id="VCU68486.1"/>
    </source>
</evidence>
<comment type="subcellular location">
    <subcellularLocation>
        <location evidence="1 7">Cell membrane</location>
        <topology evidence="1 7">Multi-pass membrane protein</topology>
    </subcellularLocation>
</comment>
<dbReference type="InterPro" id="IPR000515">
    <property type="entry name" value="MetI-like"/>
</dbReference>
<feature type="transmembrane region" description="Helical" evidence="7">
    <location>
        <begin position="254"/>
        <end position="275"/>
    </location>
</feature>
<feature type="transmembrane region" description="Helical" evidence="7">
    <location>
        <begin position="157"/>
        <end position="180"/>
    </location>
</feature>
<dbReference type="OrthoDB" id="8138334at2"/>
<keyword evidence="2 7" id="KW-0813">Transport</keyword>
<evidence type="ECO:0000313" key="10">
    <source>
        <dbReference type="Proteomes" id="UP000277294"/>
    </source>
</evidence>
<proteinExistence type="inferred from homology"/>
<dbReference type="RefSeq" id="WP_124077693.1">
    <property type="nucleotide sequence ID" value="NZ_UWPJ01000005.1"/>
</dbReference>
<organism evidence="9 10">
    <name type="scientific">Pigmentiphaga humi</name>
    <dbReference type="NCBI Taxonomy" id="2478468"/>
    <lineage>
        <taxon>Bacteria</taxon>
        <taxon>Pseudomonadati</taxon>
        <taxon>Pseudomonadota</taxon>
        <taxon>Betaproteobacteria</taxon>
        <taxon>Burkholderiales</taxon>
        <taxon>Alcaligenaceae</taxon>
        <taxon>Pigmentiphaga</taxon>
    </lineage>
</organism>
<dbReference type="GO" id="GO:0010438">
    <property type="term" value="P:cellular response to sulfur starvation"/>
    <property type="evidence" value="ECO:0007669"/>
    <property type="project" value="TreeGrafter"/>
</dbReference>
<dbReference type="Pfam" id="PF00528">
    <property type="entry name" value="BPD_transp_1"/>
    <property type="match status" value="1"/>
</dbReference>
<dbReference type="AlphaFoldDB" id="A0A3P4AYP3"/>
<keyword evidence="10" id="KW-1185">Reference proteome</keyword>
<sequence>MSAVRPHLKPVDTTGGVETCRLVIRRGGTGARRQWTARAQHLLRVVSPFLLLALWEILSQAGGLDRRFFPPPSEIAGSAAQLVHNGTLGEAIAASMRRLALGYAIGAAFGVVVGLALGISRWFRALVEPWLLITYPVPKLAVYPLLVLLVGLGEAPIIILLAITVFYIVAINALAGVLSIKPVILDVGRDCNASFLQSVRTIALPASMPHIMTGLEVSLGLACVVLVAAEFVGAKSGLGYMIWSSWQLFDVSPMYVAITTVSVLGYLCVLGLRLIGRLLMPWHKGQR</sequence>
<dbReference type="GO" id="GO:0055085">
    <property type="term" value="P:transmembrane transport"/>
    <property type="evidence" value="ECO:0007669"/>
    <property type="project" value="InterPro"/>
</dbReference>
<evidence type="ECO:0000256" key="6">
    <source>
        <dbReference type="ARBA" id="ARBA00023136"/>
    </source>
</evidence>
<evidence type="ECO:0000256" key="3">
    <source>
        <dbReference type="ARBA" id="ARBA00022475"/>
    </source>
</evidence>
<comment type="similarity">
    <text evidence="7">Belongs to the binding-protein-dependent transport system permease family.</text>
</comment>
<name>A0A3P4AYP3_9BURK</name>
<feature type="transmembrane region" description="Helical" evidence="7">
    <location>
        <begin position="42"/>
        <end position="62"/>
    </location>
</feature>
<keyword evidence="5 7" id="KW-1133">Transmembrane helix</keyword>
<dbReference type="SUPFAM" id="SSF161098">
    <property type="entry name" value="MetI-like"/>
    <property type="match status" value="1"/>
</dbReference>
<dbReference type="PANTHER" id="PTHR30151">
    <property type="entry name" value="ALKANE SULFONATE ABC TRANSPORTER-RELATED, MEMBRANE SUBUNIT"/>
    <property type="match status" value="1"/>
</dbReference>
<dbReference type="GO" id="GO:0005886">
    <property type="term" value="C:plasma membrane"/>
    <property type="evidence" value="ECO:0007669"/>
    <property type="project" value="UniProtKB-SubCell"/>
</dbReference>
<keyword evidence="3" id="KW-1003">Cell membrane</keyword>
<dbReference type="EMBL" id="UWPJ01000005">
    <property type="protein sequence ID" value="VCU68486.1"/>
    <property type="molecule type" value="Genomic_DNA"/>
</dbReference>
<dbReference type="InterPro" id="IPR035906">
    <property type="entry name" value="MetI-like_sf"/>
</dbReference>
<evidence type="ECO:0000256" key="7">
    <source>
        <dbReference type="RuleBase" id="RU363032"/>
    </source>
</evidence>
<evidence type="ECO:0000259" key="8">
    <source>
        <dbReference type="PROSITE" id="PS50928"/>
    </source>
</evidence>
<dbReference type="Gene3D" id="1.10.3720.10">
    <property type="entry name" value="MetI-like"/>
    <property type="match status" value="1"/>
</dbReference>
<reference evidence="9 10" key="1">
    <citation type="submission" date="2018-10" db="EMBL/GenBank/DDBJ databases">
        <authorList>
            <person name="Criscuolo A."/>
        </authorList>
    </citation>
    <scope>NUCLEOTIDE SEQUENCE [LARGE SCALE GENOMIC DNA]</scope>
    <source>
        <strain evidence="9">DnA1</strain>
    </source>
</reference>
<evidence type="ECO:0000256" key="5">
    <source>
        <dbReference type="ARBA" id="ARBA00022989"/>
    </source>
</evidence>
<dbReference type="CDD" id="cd06261">
    <property type="entry name" value="TM_PBP2"/>
    <property type="match status" value="1"/>
</dbReference>
<dbReference type="PROSITE" id="PS50928">
    <property type="entry name" value="ABC_TM1"/>
    <property type="match status" value="1"/>
</dbReference>
<feature type="transmembrane region" description="Helical" evidence="7">
    <location>
        <begin position="217"/>
        <end position="234"/>
    </location>
</feature>
<dbReference type="PANTHER" id="PTHR30151:SF25">
    <property type="entry name" value="TAURINE TRANSPORT SYSTEM PERMEASE PROTEIN TAUC"/>
    <property type="match status" value="1"/>
</dbReference>
<gene>
    <name evidence="9" type="primary">ssuC_2</name>
    <name evidence="9" type="ORF">PIGHUM_00537</name>
</gene>
<protein>
    <submittedName>
        <fullName evidence="9">Aliphatic sulfonates transport permease protein SsuC</fullName>
    </submittedName>
</protein>
<evidence type="ECO:0000256" key="4">
    <source>
        <dbReference type="ARBA" id="ARBA00022692"/>
    </source>
</evidence>
<accession>A0A3P4AYP3</accession>
<dbReference type="Proteomes" id="UP000277294">
    <property type="component" value="Unassembled WGS sequence"/>
</dbReference>